<keyword evidence="9" id="KW-1185">Reference proteome</keyword>
<dbReference type="InterPro" id="IPR011990">
    <property type="entry name" value="TPR-like_helical_dom_sf"/>
</dbReference>
<dbReference type="GO" id="GO:0016020">
    <property type="term" value="C:membrane"/>
    <property type="evidence" value="ECO:0007669"/>
    <property type="project" value="UniProtKB-SubCell"/>
</dbReference>
<evidence type="ECO:0000256" key="1">
    <source>
        <dbReference type="ARBA" id="ARBA00004141"/>
    </source>
</evidence>
<dbReference type="Pfam" id="PF04932">
    <property type="entry name" value="Wzy_C"/>
    <property type="match status" value="1"/>
</dbReference>
<comment type="caution">
    <text evidence="8">The sequence shown here is derived from an EMBL/GenBank/DDBJ whole genome shotgun (WGS) entry which is preliminary data.</text>
</comment>
<dbReference type="EMBL" id="SIHJ01000002">
    <property type="protein sequence ID" value="TWT34008.1"/>
    <property type="molecule type" value="Genomic_DNA"/>
</dbReference>
<dbReference type="InterPro" id="IPR007016">
    <property type="entry name" value="O-antigen_ligase-rel_domated"/>
</dbReference>
<organism evidence="8 9">
    <name type="scientific">Posidoniimonas corsicana</name>
    <dbReference type="NCBI Taxonomy" id="1938618"/>
    <lineage>
        <taxon>Bacteria</taxon>
        <taxon>Pseudomonadati</taxon>
        <taxon>Planctomycetota</taxon>
        <taxon>Planctomycetia</taxon>
        <taxon>Pirellulales</taxon>
        <taxon>Lacipirellulaceae</taxon>
        <taxon>Posidoniimonas</taxon>
    </lineage>
</organism>
<keyword evidence="2 6" id="KW-0812">Transmembrane</keyword>
<keyword evidence="8" id="KW-0436">Ligase</keyword>
<sequence>MIPTTLRQRWAETDMRGWPLRLTDACLLGVLVAAPLFFGGRHDLGLLVYSGLVLTAASAWLMHGIVTKRRPAELYPTANVLVIAAPLLLMLQLVELPSWLVGAVSPPADDRLVAWGNGAPFGGWRHLSFDPSATRASLATLLTHAVLFLVVAQRVRSRDDVQRLVRWLGIASAGMALLALTQYLTGAEQILWCVPLTHRDPSRAAIGTFTNPNHCGHFIALGAGAVLVEAVRRRRQRATPAQRRRPGESAVSREQQLREAAWILALLATGVAILLTFSRGALLAYTVGLLVTITVLARAGWVGRAQLVRGAFVLVVCGVALSLFQYEQFSRKAGGVSVGELDELADTSDRMVIWRANLSAFFASPLVGYGAGTHSQVAPLYLTESSGVNYTHAESGYLQVATEAGLAGVLLLATAIAIAAAWCMRGVLHSGDAEATVLWAAISAALAVSLFHSIADFVWFIPSCLAPVVMLAAGAMRLSQLQSGQPQRAHGKAWGLRDAGKGFLGTAMAAVAVLLLVGPARSSFQRDAYDRTNVAVKRYNESLKARVGRDNAESEQRILESRVYYTDKMIEHLQAALAVCPSDAQSQLRLARQSLLRFELTQAHDGGGMGLANVRNTVYDAQFQSEQETAAWLRRAFGDDSQLLWSARHAAVNAVRLCPLQGEAYMILADLAFLGAGQGADTMLLVDQALRLNPHDGAVLFDAGKHKLLAGQEQQALTLWKQAGHAPGPHRMKLASVVSMTLPADEFVAEFDPDWRLTFAAYQFYKLRGEESDLHALATHALQCAELNEQTELPNRAAHNWWQAATIHQELGDTGQAVRCAEQAYRLRPACFYIRRGLAAALFRAERLEEADPHIRWCLARQPDDSALRRWLQDIAKHRLALPGAERRPRVASRPSLLIDHSTNTHEPTPPE</sequence>
<dbReference type="Proteomes" id="UP000316714">
    <property type="component" value="Unassembled WGS sequence"/>
</dbReference>
<feature type="compositionally biased region" description="Polar residues" evidence="5">
    <location>
        <begin position="901"/>
        <end position="912"/>
    </location>
</feature>
<feature type="transmembrane region" description="Helical" evidence="6">
    <location>
        <begin position="499"/>
        <end position="518"/>
    </location>
</feature>
<dbReference type="Gene3D" id="1.25.40.10">
    <property type="entry name" value="Tetratricopeptide repeat domain"/>
    <property type="match status" value="2"/>
</dbReference>
<dbReference type="GO" id="GO:0016874">
    <property type="term" value="F:ligase activity"/>
    <property type="evidence" value="ECO:0007669"/>
    <property type="project" value="UniProtKB-KW"/>
</dbReference>
<evidence type="ECO:0000259" key="7">
    <source>
        <dbReference type="Pfam" id="PF04932"/>
    </source>
</evidence>
<gene>
    <name evidence="8" type="ORF">KOR34_38440</name>
</gene>
<dbReference type="PANTHER" id="PTHR37422:SF13">
    <property type="entry name" value="LIPOPOLYSACCHARIDE BIOSYNTHESIS PROTEIN PA4999-RELATED"/>
    <property type="match status" value="1"/>
</dbReference>
<protein>
    <submittedName>
        <fullName evidence="8">O-Antigen ligase</fullName>
    </submittedName>
</protein>
<dbReference type="PANTHER" id="PTHR37422">
    <property type="entry name" value="TEICHURONIC ACID BIOSYNTHESIS PROTEIN TUAE"/>
    <property type="match status" value="1"/>
</dbReference>
<keyword evidence="3 6" id="KW-1133">Transmembrane helix</keyword>
<feature type="transmembrane region" description="Helical" evidence="6">
    <location>
        <begin position="260"/>
        <end position="277"/>
    </location>
</feature>
<feature type="transmembrane region" description="Helical" evidence="6">
    <location>
        <begin position="164"/>
        <end position="184"/>
    </location>
</feature>
<evidence type="ECO:0000256" key="2">
    <source>
        <dbReference type="ARBA" id="ARBA00022692"/>
    </source>
</evidence>
<evidence type="ECO:0000313" key="8">
    <source>
        <dbReference type="EMBL" id="TWT34008.1"/>
    </source>
</evidence>
<evidence type="ECO:0000256" key="5">
    <source>
        <dbReference type="SAM" id="MobiDB-lite"/>
    </source>
</evidence>
<feature type="transmembrane region" description="Helical" evidence="6">
    <location>
        <begin position="44"/>
        <end position="62"/>
    </location>
</feature>
<evidence type="ECO:0000256" key="6">
    <source>
        <dbReference type="SAM" id="Phobius"/>
    </source>
</evidence>
<dbReference type="SUPFAM" id="SSF48452">
    <property type="entry name" value="TPR-like"/>
    <property type="match status" value="1"/>
</dbReference>
<evidence type="ECO:0000313" key="9">
    <source>
        <dbReference type="Proteomes" id="UP000316714"/>
    </source>
</evidence>
<reference evidence="8 9" key="1">
    <citation type="submission" date="2019-02" db="EMBL/GenBank/DDBJ databases">
        <title>Deep-cultivation of Planctomycetes and their phenomic and genomic characterization uncovers novel biology.</title>
        <authorList>
            <person name="Wiegand S."/>
            <person name="Jogler M."/>
            <person name="Boedeker C."/>
            <person name="Pinto D."/>
            <person name="Vollmers J."/>
            <person name="Rivas-Marin E."/>
            <person name="Kohn T."/>
            <person name="Peeters S.H."/>
            <person name="Heuer A."/>
            <person name="Rast P."/>
            <person name="Oberbeckmann S."/>
            <person name="Bunk B."/>
            <person name="Jeske O."/>
            <person name="Meyerdierks A."/>
            <person name="Storesund J.E."/>
            <person name="Kallscheuer N."/>
            <person name="Luecker S."/>
            <person name="Lage O.M."/>
            <person name="Pohl T."/>
            <person name="Merkel B.J."/>
            <person name="Hornburger P."/>
            <person name="Mueller R.-W."/>
            <person name="Bruemmer F."/>
            <person name="Labrenz M."/>
            <person name="Spormann A.M."/>
            <person name="Op Den Camp H."/>
            <person name="Overmann J."/>
            <person name="Amann R."/>
            <person name="Jetten M.S.M."/>
            <person name="Mascher T."/>
            <person name="Medema M.H."/>
            <person name="Devos D.P."/>
            <person name="Kaster A.-K."/>
            <person name="Ovreas L."/>
            <person name="Rohde M."/>
            <person name="Galperin M.Y."/>
            <person name="Jogler C."/>
        </authorList>
    </citation>
    <scope>NUCLEOTIDE SEQUENCE [LARGE SCALE GENOMIC DNA]</scope>
    <source>
        <strain evidence="8 9">KOR34</strain>
    </source>
</reference>
<feature type="transmembrane region" description="Helical" evidence="6">
    <location>
        <begin position="460"/>
        <end position="478"/>
    </location>
</feature>
<feature type="transmembrane region" description="Helical" evidence="6">
    <location>
        <begin position="436"/>
        <end position="454"/>
    </location>
</feature>
<feature type="transmembrane region" description="Helical" evidence="6">
    <location>
        <begin position="74"/>
        <end position="94"/>
    </location>
</feature>
<feature type="transmembrane region" description="Helical" evidence="6">
    <location>
        <begin position="204"/>
        <end position="228"/>
    </location>
</feature>
<feature type="transmembrane region" description="Helical" evidence="6">
    <location>
        <begin position="133"/>
        <end position="152"/>
    </location>
</feature>
<keyword evidence="4 6" id="KW-0472">Membrane</keyword>
<comment type="subcellular location">
    <subcellularLocation>
        <location evidence="1">Membrane</location>
        <topology evidence="1">Multi-pass membrane protein</topology>
    </subcellularLocation>
</comment>
<dbReference type="InterPro" id="IPR051533">
    <property type="entry name" value="WaaL-like"/>
</dbReference>
<dbReference type="RefSeq" id="WP_197531583.1">
    <property type="nucleotide sequence ID" value="NZ_SIHJ01000002.1"/>
</dbReference>
<proteinExistence type="predicted"/>
<feature type="domain" description="O-antigen ligase-related" evidence="7">
    <location>
        <begin position="264"/>
        <end position="412"/>
    </location>
</feature>
<feature type="transmembrane region" description="Helical" evidence="6">
    <location>
        <begin position="404"/>
        <end position="424"/>
    </location>
</feature>
<feature type="transmembrane region" description="Helical" evidence="6">
    <location>
        <begin position="283"/>
        <end position="301"/>
    </location>
</feature>
<feature type="transmembrane region" description="Helical" evidence="6">
    <location>
        <begin position="20"/>
        <end position="38"/>
    </location>
</feature>
<feature type="transmembrane region" description="Helical" evidence="6">
    <location>
        <begin position="308"/>
        <end position="326"/>
    </location>
</feature>
<accession>A0A5C5V632</accession>
<feature type="region of interest" description="Disordered" evidence="5">
    <location>
        <begin position="885"/>
        <end position="912"/>
    </location>
</feature>
<evidence type="ECO:0000256" key="4">
    <source>
        <dbReference type="ARBA" id="ARBA00023136"/>
    </source>
</evidence>
<name>A0A5C5V632_9BACT</name>
<evidence type="ECO:0000256" key="3">
    <source>
        <dbReference type="ARBA" id="ARBA00022989"/>
    </source>
</evidence>
<dbReference type="AlphaFoldDB" id="A0A5C5V632"/>